<dbReference type="InterPro" id="IPR010280">
    <property type="entry name" value="U5_MeTrfase_fam"/>
</dbReference>
<comment type="caution">
    <text evidence="4">Lacks conserved residue(s) required for the propagation of feature annotation.</text>
</comment>
<dbReference type="GO" id="GO:0008173">
    <property type="term" value="F:RNA methyltransferase activity"/>
    <property type="evidence" value="ECO:0007669"/>
    <property type="project" value="InterPro"/>
</dbReference>
<evidence type="ECO:0000256" key="3">
    <source>
        <dbReference type="ARBA" id="ARBA00022691"/>
    </source>
</evidence>
<dbReference type="EMBL" id="DS028159">
    <property type="protein sequence ID" value="EEY64805.1"/>
    <property type="molecule type" value="Genomic_DNA"/>
</dbReference>
<evidence type="ECO:0000256" key="4">
    <source>
        <dbReference type="PROSITE-ProRule" id="PRU01024"/>
    </source>
</evidence>
<sequence length="105" mass="11963">MQFFCVDLAKSWQEEEFLDRIASHSDGGSSSSNLPDIMLRRLAPRHICYVSCNPHSQAPDLEAFCAKVKPEMGEVGTYRVRYLQPVDMLPHTPHIETVAWLERCA</sequence>
<keyword evidence="3 4" id="KW-0949">S-adenosyl-L-methionine</keyword>
<proteinExistence type="inferred from homology"/>
<dbReference type="InterPro" id="IPR029063">
    <property type="entry name" value="SAM-dependent_MTases_sf"/>
</dbReference>
<keyword evidence="2 4" id="KW-0808">Transferase</keyword>
<name>D0NT49_PHYIT</name>
<feature type="active site" description="Nucleophile" evidence="4">
    <location>
        <position position="52"/>
    </location>
</feature>
<dbReference type="SUPFAM" id="SSF53335">
    <property type="entry name" value="S-adenosyl-L-methionine-dependent methyltransferases"/>
    <property type="match status" value="1"/>
</dbReference>
<dbReference type="PROSITE" id="PS51687">
    <property type="entry name" value="SAM_MT_RNA_M5U"/>
    <property type="match status" value="1"/>
</dbReference>
<comment type="similarity">
    <text evidence="4">Belongs to the class I-like SAM-binding methyltransferase superfamily. RNA M5U methyltransferase family.</text>
</comment>
<evidence type="ECO:0000256" key="2">
    <source>
        <dbReference type="ARBA" id="ARBA00022679"/>
    </source>
</evidence>
<dbReference type="VEuPathDB" id="FungiDB:PITG_15595"/>
<dbReference type="STRING" id="403677.D0NT49"/>
<dbReference type="HOGENOM" id="CLU_2241876_0_0_1"/>
<dbReference type="OrthoDB" id="10250660at2759"/>
<dbReference type="Gene3D" id="3.40.50.150">
    <property type="entry name" value="Vaccinia Virus protein VP39"/>
    <property type="match status" value="1"/>
</dbReference>
<dbReference type="eggNOG" id="KOG2187">
    <property type="taxonomic scope" value="Eukaryota"/>
</dbReference>
<dbReference type="InParanoid" id="D0NT49"/>
<evidence type="ECO:0000313" key="6">
    <source>
        <dbReference type="Proteomes" id="UP000006643"/>
    </source>
</evidence>
<accession>D0NT49</accession>
<dbReference type="GO" id="GO:0032259">
    <property type="term" value="P:methylation"/>
    <property type="evidence" value="ECO:0007669"/>
    <property type="project" value="UniProtKB-KW"/>
</dbReference>
<evidence type="ECO:0000313" key="5">
    <source>
        <dbReference type="EMBL" id="EEY64805.1"/>
    </source>
</evidence>
<dbReference type="PANTHER" id="PTHR11061">
    <property type="entry name" value="RNA M5U METHYLTRANSFERASE"/>
    <property type="match status" value="1"/>
</dbReference>
<protein>
    <recommendedName>
        <fullName evidence="7">tRNA (Uracil-5-)-methyltransferase</fullName>
    </recommendedName>
</protein>
<organism evidence="5 6">
    <name type="scientific">Phytophthora infestans (strain T30-4)</name>
    <name type="common">Potato late blight agent</name>
    <dbReference type="NCBI Taxonomy" id="403677"/>
    <lineage>
        <taxon>Eukaryota</taxon>
        <taxon>Sar</taxon>
        <taxon>Stramenopiles</taxon>
        <taxon>Oomycota</taxon>
        <taxon>Peronosporomycetes</taxon>
        <taxon>Peronosporales</taxon>
        <taxon>Peronosporaceae</taxon>
        <taxon>Phytophthora</taxon>
    </lineage>
</organism>
<gene>
    <name evidence="5" type="ORF">PITG_15595</name>
</gene>
<keyword evidence="6" id="KW-1185">Reference proteome</keyword>
<keyword evidence="1 4" id="KW-0489">Methyltransferase</keyword>
<dbReference type="AlphaFoldDB" id="D0NT49"/>
<dbReference type="RefSeq" id="XP_002897732.1">
    <property type="nucleotide sequence ID" value="XM_002897686.1"/>
</dbReference>
<feature type="binding site" evidence="4">
    <location>
        <position position="7"/>
    </location>
    <ligand>
        <name>S-adenosyl-L-methionine</name>
        <dbReference type="ChEBI" id="CHEBI:59789"/>
    </ligand>
</feature>
<dbReference type="Proteomes" id="UP000006643">
    <property type="component" value="Unassembled WGS sequence"/>
</dbReference>
<dbReference type="GeneID" id="9465636"/>
<dbReference type="PANTHER" id="PTHR11061:SF30">
    <property type="entry name" value="TRNA (URACIL(54)-C(5))-METHYLTRANSFERASE"/>
    <property type="match status" value="1"/>
</dbReference>
<evidence type="ECO:0000256" key="1">
    <source>
        <dbReference type="ARBA" id="ARBA00022603"/>
    </source>
</evidence>
<dbReference type="KEGG" id="pif:PITG_15595"/>
<evidence type="ECO:0008006" key="7">
    <source>
        <dbReference type="Google" id="ProtNLM"/>
    </source>
</evidence>
<reference evidence="6" key="1">
    <citation type="journal article" date="2009" name="Nature">
        <title>Genome sequence and analysis of the Irish potato famine pathogen Phytophthora infestans.</title>
        <authorList>
            <consortium name="The Broad Institute Genome Sequencing Platform"/>
            <person name="Haas B.J."/>
            <person name="Kamoun S."/>
            <person name="Zody M.C."/>
            <person name="Jiang R.H."/>
            <person name="Handsaker R.E."/>
            <person name="Cano L.M."/>
            <person name="Grabherr M."/>
            <person name="Kodira C.D."/>
            <person name="Raffaele S."/>
            <person name="Torto-Alalibo T."/>
            <person name="Bozkurt T.O."/>
            <person name="Ah-Fong A.M."/>
            <person name="Alvarado L."/>
            <person name="Anderson V.L."/>
            <person name="Armstrong M.R."/>
            <person name="Avrova A."/>
            <person name="Baxter L."/>
            <person name="Beynon J."/>
            <person name="Boevink P.C."/>
            <person name="Bollmann S.R."/>
            <person name="Bos J.I."/>
            <person name="Bulone V."/>
            <person name="Cai G."/>
            <person name="Cakir C."/>
            <person name="Carrington J.C."/>
            <person name="Chawner M."/>
            <person name="Conti L."/>
            <person name="Costanzo S."/>
            <person name="Ewan R."/>
            <person name="Fahlgren N."/>
            <person name="Fischbach M.A."/>
            <person name="Fugelstad J."/>
            <person name="Gilroy E.M."/>
            <person name="Gnerre S."/>
            <person name="Green P.J."/>
            <person name="Grenville-Briggs L.J."/>
            <person name="Griffith J."/>
            <person name="Grunwald N.J."/>
            <person name="Horn K."/>
            <person name="Horner N.R."/>
            <person name="Hu C.H."/>
            <person name="Huitema E."/>
            <person name="Jeong D.H."/>
            <person name="Jones A.M."/>
            <person name="Jones J.D."/>
            <person name="Jones R.W."/>
            <person name="Karlsson E.K."/>
            <person name="Kunjeti S.G."/>
            <person name="Lamour K."/>
            <person name="Liu Z."/>
            <person name="Ma L."/>
            <person name="Maclean D."/>
            <person name="Chibucos M.C."/>
            <person name="McDonald H."/>
            <person name="McWalters J."/>
            <person name="Meijer H.J."/>
            <person name="Morgan W."/>
            <person name="Morris P.F."/>
            <person name="Munro C.A."/>
            <person name="O'Neill K."/>
            <person name="Ospina-Giraldo M."/>
            <person name="Pinzon A."/>
            <person name="Pritchard L."/>
            <person name="Ramsahoye B."/>
            <person name="Ren Q."/>
            <person name="Restrepo S."/>
            <person name="Roy S."/>
            <person name="Sadanandom A."/>
            <person name="Savidor A."/>
            <person name="Schornack S."/>
            <person name="Schwartz D.C."/>
            <person name="Schumann U.D."/>
            <person name="Schwessinger B."/>
            <person name="Seyer L."/>
            <person name="Sharpe T."/>
            <person name="Silvar C."/>
            <person name="Song J."/>
            <person name="Studholme D.J."/>
            <person name="Sykes S."/>
            <person name="Thines M."/>
            <person name="van de Vondervoort P.J."/>
            <person name="Phuntumart V."/>
            <person name="Wawra S."/>
            <person name="Weide R."/>
            <person name="Win J."/>
            <person name="Young C."/>
            <person name="Zhou S."/>
            <person name="Fry W."/>
            <person name="Meyers B.C."/>
            <person name="van West P."/>
            <person name="Ristaino J."/>
            <person name="Govers F."/>
            <person name="Birch P.R."/>
            <person name="Whisson S.C."/>
            <person name="Judelson H.S."/>
            <person name="Nusbaum C."/>
        </authorList>
    </citation>
    <scope>NUCLEOTIDE SEQUENCE [LARGE SCALE GENOMIC DNA]</scope>
    <source>
        <strain evidence="6">T30-4</strain>
    </source>
</reference>
<dbReference type="GO" id="GO:0006396">
    <property type="term" value="P:RNA processing"/>
    <property type="evidence" value="ECO:0007669"/>
    <property type="project" value="InterPro"/>
</dbReference>